<accession>X1J1Q4</accession>
<evidence type="ECO:0008006" key="2">
    <source>
        <dbReference type="Google" id="ProtNLM"/>
    </source>
</evidence>
<proteinExistence type="predicted"/>
<sequence>ESRVYITLTGINYDDLQNYIYVSENYGENWRNLKANLPNEIANVIYEDPIYEEILYAGLYRGVYCSFDRGETWSLLGRNLAASCISDLIIQEDTMDLVAGTHGRGIYKINLKPVHEAFKMGFPLQEDHIFTIPKARMPLINDTHPNPDNKTVEKVPITFWMTRDETVTIKVINDEDDILWSIPFKARTGFNQYRWDLVTKQVESPLPYFIHYKKFVGEGCYRVIIETSMTELESALVVTSGSTPNENLP</sequence>
<feature type="non-terminal residue" evidence="1">
    <location>
        <position position="1"/>
    </location>
</feature>
<evidence type="ECO:0000313" key="1">
    <source>
        <dbReference type="EMBL" id="GAH87902.1"/>
    </source>
</evidence>
<gene>
    <name evidence="1" type="ORF">S03H2_58331</name>
</gene>
<dbReference type="SUPFAM" id="SSF50939">
    <property type="entry name" value="Sialidases"/>
    <property type="match status" value="1"/>
</dbReference>
<reference evidence="1" key="1">
    <citation type="journal article" date="2014" name="Front. Microbiol.">
        <title>High frequency of phylogenetically diverse reductive dehalogenase-homologous genes in deep subseafloor sedimentary metagenomes.</title>
        <authorList>
            <person name="Kawai M."/>
            <person name="Futagami T."/>
            <person name="Toyoda A."/>
            <person name="Takaki Y."/>
            <person name="Nishi S."/>
            <person name="Hori S."/>
            <person name="Arai W."/>
            <person name="Tsubouchi T."/>
            <person name="Morono Y."/>
            <person name="Uchiyama I."/>
            <person name="Ito T."/>
            <person name="Fujiyama A."/>
            <person name="Inagaki F."/>
            <person name="Takami H."/>
        </authorList>
    </citation>
    <scope>NUCLEOTIDE SEQUENCE</scope>
    <source>
        <strain evidence="1">Expedition CK06-06</strain>
    </source>
</reference>
<name>X1J1Q4_9ZZZZ</name>
<comment type="caution">
    <text evidence="1">The sequence shown here is derived from an EMBL/GenBank/DDBJ whole genome shotgun (WGS) entry which is preliminary data.</text>
</comment>
<dbReference type="EMBL" id="BARU01037431">
    <property type="protein sequence ID" value="GAH87902.1"/>
    <property type="molecule type" value="Genomic_DNA"/>
</dbReference>
<dbReference type="AlphaFoldDB" id="X1J1Q4"/>
<protein>
    <recommendedName>
        <fullName evidence="2">Sortilin N-terminal domain-containing protein</fullName>
    </recommendedName>
</protein>
<feature type="non-terminal residue" evidence="1">
    <location>
        <position position="249"/>
    </location>
</feature>
<dbReference type="Gene3D" id="2.130.10.10">
    <property type="entry name" value="YVTN repeat-like/Quinoprotein amine dehydrogenase"/>
    <property type="match status" value="1"/>
</dbReference>
<organism evidence="1">
    <name type="scientific">marine sediment metagenome</name>
    <dbReference type="NCBI Taxonomy" id="412755"/>
    <lineage>
        <taxon>unclassified sequences</taxon>
        <taxon>metagenomes</taxon>
        <taxon>ecological metagenomes</taxon>
    </lineage>
</organism>
<dbReference type="InterPro" id="IPR036278">
    <property type="entry name" value="Sialidase_sf"/>
</dbReference>
<dbReference type="InterPro" id="IPR015943">
    <property type="entry name" value="WD40/YVTN_repeat-like_dom_sf"/>
</dbReference>